<feature type="region of interest" description="Disordered" evidence="5">
    <location>
        <begin position="696"/>
        <end position="715"/>
    </location>
</feature>
<feature type="region of interest" description="Disordered" evidence="5">
    <location>
        <begin position="383"/>
        <end position="434"/>
    </location>
</feature>
<dbReference type="PRINTS" id="PR00405">
    <property type="entry name" value="REVINTRACTNG"/>
</dbReference>
<evidence type="ECO:0000256" key="3">
    <source>
        <dbReference type="ARBA" id="ARBA00022833"/>
    </source>
</evidence>
<feature type="compositionally biased region" description="Polar residues" evidence="5">
    <location>
        <begin position="395"/>
        <end position="412"/>
    </location>
</feature>
<dbReference type="Gramene" id="Manes.16G068700.23.v8.1">
    <property type="protein sequence ID" value="Manes.16G068700.23.v8.1.CDS"/>
    <property type="gene ID" value="Manes.16G068700.v8.1"/>
</dbReference>
<dbReference type="InterPro" id="IPR038508">
    <property type="entry name" value="ArfGAP_dom_sf"/>
</dbReference>
<dbReference type="InterPro" id="IPR001164">
    <property type="entry name" value="ArfGAP_dom"/>
</dbReference>
<dbReference type="STRING" id="3983.A0A251IZM7"/>
<dbReference type="Gramene" id="Manes.16G068700.10.v8.1">
    <property type="protein sequence ID" value="Manes.16G068700.10.v8.1.CDS"/>
    <property type="gene ID" value="Manes.16G068700.v8.1"/>
</dbReference>
<dbReference type="Gramene" id="Manes.16G068700.22.v8.1">
    <property type="protein sequence ID" value="Manes.16G068700.22.v8.1.CDS"/>
    <property type="gene ID" value="Manes.16G068700.v8.1"/>
</dbReference>
<feature type="domain" description="Arf-GAP" evidence="6">
    <location>
        <begin position="12"/>
        <end position="130"/>
    </location>
</feature>
<dbReference type="EMBL" id="CM004402">
    <property type="protein sequence ID" value="OAY26710.1"/>
    <property type="molecule type" value="Genomic_DNA"/>
</dbReference>
<evidence type="ECO:0000256" key="2">
    <source>
        <dbReference type="ARBA" id="ARBA00022771"/>
    </source>
</evidence>
<dbReference type="FunFam" id="1.10.220.150:FF:000005">
    <property type="entry name" value="Arf-GAP domain and FG repeat-containing protein 1"/>
    <property type="match status" value="1"/>
</dbReference>
<feature type="region of interest" description="Disordered" evidence="5">
    <location>
        <begin position="281"/>
        <end position="308"/>
    </location>
</feature>
<dbReference type="Gene3D" id="1.10.220.150">
    <property type="entry name" value="Arf GTPase activating protein"/>
    <property type="match status" value="1"/>
</dbReference>
<dbReference type="Gramene" id="Manes.16G068700.25.v8.1">
    <property type="protein sequence ID" value="Manes.16G068700.25.v8.1.CDS"/>
    <property type="gene ID" value="Manes.16G068700.v8.1"/>
</dbReference>
<keyword evidence="1" id="KW-0479">Metal-binding</keyword>
<organism evidence="7 8">
    <name type="scientific">Manihot esculenta</name>
    <name type="common">Cassava</name>
    <name type="synonym">Jatropha manihot</name>
    <dbReference type="NCBI Taxonomy" id="3983"/>
    <lineage>
        <taxon>Eukaryota</taxon>
        <taxon>Viridiplantae</taxon>
        <taxon>Streptophyta</taxon>
        <taxon>Embryophyta</taxon>
        <taxon>Tracheophyta</taxon>
        <taxon>Spermatophyta</taxon>
        <taxon>Magnoliopsida</taxon>
        <taxon>eudicotyledons</taxon>
        <taxon>Gunneridae</taxon>
        <taxon>Pentapetalae</taxon>
        <taxon>rosids</taxon>
        <taxon>fabids</taxon>
        <taxon>Malpighiales</taxon>
        <taxon>Euphorbiaceae</taxon>
        <taxon>Crotonoideae</taxon>
        <taxon>Manihoteae</taxon>
        <taxon>Manihot</taxon>
    </lineage>
</organism>
<evidence type="ECO:0000313" key="8">
    <source>
        <dbReference type="Proteomes" id="UP000091857"/>
    </source>
</evidence>
<dbReference type="SMART" id="SM00105">
    <property type="entry name" value="ArfGap"/>
    <property type="match status" value="1"/>
</dbReference>
<dbReference type="InterPro" id="IPR037278">
    <property type="entry name" value="ARFGAP/RecO"/>
</dbReference>
<feature type="compositionally biased region" description="Polar residues" evidence="5">
    <location>
        <begin position="485"/>
        <end position="496"/>
    </location>
</feature>
<gene>
    <name evidence="7" type="ORF">MANES_16G068700</name>
</gene>
<dbReference type="CDD" id="cd08838">
    <property type="entry name" value="ArfGap_AGFG"/>
    <property type="match status" value="1"/>
</dbReference>
<dbReference type="PANTHER" id="PTHR46085">
    <property type="entry name" value="ARFGAP/RECO-RELATED"/>
    <property type="match status" value="1"/>
</dbReference>
<dbReference type="Gramene" id="Manes.16G068700.3.v8.1">
    <property type="protein sequence ID" value="Manes.16G068700.3.v8.1.CDS"/>
    <property type="gene ID" value="Manes.16G068700.v8.1"/>
</dbReference>
<protein>
    <recommendedName>
        <fullName evidence="6">Arf-GAP domain-containing protein</fullName>
    </recommendedName>
</protein>
<dbReference type="GO" id="GO:0005096">
    <property type="term" value="F:GTPase activator activity"/>
    <property type="evidence" value="ECO:0007669"/>
    <property type="project" value="InterPro"/>
</dbReference>
<dbReference type="EMBL" id="CM004402">
    <property type="protein sequence ID" value="OAY26712.1"/>
    <property type="molecule type" value="Genomic_DNA"/>
</dbReference>
<dbReference type="PROSITE" id="PS50115">
    <property type="entry name" value="ARFGAP"/>
    <property type="match status" value="1"/>
</dbReference>
<dbReference type="Gramene" id="Manes.16G068700.24.v8.1">
    <property type="protein sequence ID" value="Manes.16G068700.24.v8.1.CDS"/>
    <property type="gene ID" value="Manes.16G068700.v8.1"/>
</dbReference>
<feature type="region of interest" description="Disordered" evidence="5">
    <location>
        <begin position="324"/>
        <end position="364"/>
    </location>
</feature>
<evidence type="ECO:0000256" key="5">
    <source>
        <dbReference type="SAM" id="MobiDB-lite"/>
    </source>
</evidence>
<feature type="region of interest" description="Disordered" evidence="5">
    <location>
        <begin position="485"/>
        <end position="509"/>
    </location>
</feature>
<dbReference type="Gramene" id="Manes.16G068700.28.v8.1">
    <property type="protein sequence ID" value="Manes.16G068700.28.v8.1.CDS"/>
    <property type="gene ID" value="Manes.16G068700.v8.1"/>
</dbReference>
<feature type="compositionally biased region" description="Polar residues" evidence="5">
    <location>
        <begin position="796"/>
        <end position="810"/>
    </location>
</feature>
<feature type="region of interest" description="Disordered" evidence="5">
    <location>
        <begin position="220"/>
        <end position="262"/>
    </location>
</feature>
<dbReference type="InterPro" id="IPR044820">
    <property type="entry name" value="AGD14-like"/>
</dbReference>
<feature type="region of interest" description="Disordered" evidence="5">
    <location>
        <begin position="796"/>
        <end position="818"/>
    </location>
</feature>
<feature type="compositionally biased region" description="Polar residues" evidence="5">
    <location>
        <begin position="324"/>
        <end position="346"/>
    </location>
</feature>
<keyword evidence="2 4" id="KW-0863">Zinc-finger</keyword>
<dbReference type="GO" id="GO:0008270">
    <property type="term" value="F:zinc ion binding"/>
    <property type="evidence" value="ECO:0007669"/>
    <property type="project" value="UniProtKB-KW"/>
</dbReference>
<feature type="compositionally biased region" description="Polar residues" evidence="5">
    <location>
        <begin position="532"/>
        <end position="542"/>
    </location>
</feature>
<evidence type="ECO:0000259" key="6">
    <source>
        <dbReference type="PROSITE" id="PS50115"/>
    </source>
</evidence>
<dbReference type="OrthoDB" id="6036at2759"/>
<keyword evidence="8" id="KW-1185">Reference proteome</keyword>
<feature type="compositionally biased region" description="Polar residues" evidence="5">
    <location>
        <begin position="284"/>
        <end position="302"/>
    </location>
</feature>
<evidence type="ECO:0000256" key="1">
    <source>
        <dbReference type="ARBA" id="ARBA00022723"/>
    </source>
</evidence>
<dbReference type="Proteomes" id="UP000091857">
    <property type="component" value="Chromosome 16"/>
</dbReference>
<dbReference type="EMBL" id="CM004402">
    <property type="protein sequence ID" value="OAY26711.1"/>
    <property type="molecule type" value="Genomic_DNA"/>
</dbReference>
<sequence length="818" mass="87937">MLKREKEEERIERIIRGLLKLSENRRCINCNSLGPQYVCTTFWTFVCTNCSGIHREFTHRVKSVSMAKFKAEEVSALQAGGNERARQIYFKEWDPQQNSYPDGSNMHKLRDFVKHVYVDRKYTGERSHERLPKLRLSGKEEFHEKKKLGIYSGSYRSPNYENRYDQKGRSLPGGISDDKSRRYYNDERRSPCFAREHSIYGGFKKSPLRFEVVDDRFRDDGTQNTRESANHRFLHRNGSFGSLSPDRVKRRDLSSPPVARPIEDILGKNAPVLQVGERSKATIGKNSDGSAHNQVIASSGSKGSIDGKTAEEKNQKLESLINFDSDSMPSNAEAGPQTQENHQLSDGGNHKSNESSTKQVVPQVPKPNTLELLLFELSVPSVGSAGSVPEDSNNDKPPSTTSGGNMPMSSGISAAEPPGMMLALPENVGGSTSAPGGNVPFDVVSPASPPGQMLAVSTSAAIPSEGNMPNGNVSAAVPVGQILTSSNNDGPSSNALRENKAASGIPQSAPVEQTLSLFDTFDSTTPSTTSLHVQPSEGTPSQAAPDIHGDSIFKFTNKQQVRSMQQHQLFAFPAAENGPGGQPTSTTKVGDLNNQLCTSLNAPDAQGPFSASAFFAHDVTKANRDSSSGTKSQQFPVETKSIERKELPADLFAASYSPVTGSIPGWQSALPYGMGFSTQYYPNAVPVLPYPNQAKSSNPFDLNNESTSAQDSPAAPANVLVPRNLMPATGIDTNSLGLMAPSYASVLPSSPFASPNSGAYMGPQVHMNGQPSRLQGAAGGYGTDAYFGSLNMDHQSSGGYSLPSAPNSLPSMGGNPFG</sequence>
<feature type="region of interest" description="Disordered" evidence="5">
    <location>
        <begin position="159"/>
        <end position="179"/>
    </location>
</feature>
<name>A0A251IZM7_MANES</name>
<dbReference type="Pfam" id="PF01412">
    <property type="entry name" value="ArfGap"/>
    <property type="match status" value="1"/>
</dbReference>
<feature type="compositionally biased region" description="Low complexity" evidence="5">
    <location>
        <begin position="522"/>
        <end position="531"/>
    </location>
</feature>
<evidence type="ECO:0000256" key="4">
    <source>
        <dbReference type="PROSITE-ProRule" id="PRU00288"/>
    </source>
</evidence>
<proteinExistence type="predicted"/>
<dbReference type="SUPFAM" id="SSF57863">
    <property type="entry name" value="ArfGap/RecO-like zinc finger"/>
    <property type="match status" value="1"/>
</dbReference>
<dbReference type="Gramene" id="Manes.16G068700.26.v8.1">
    <property type="protein sequence ID" value="Manes.16G068700.26.v8.1.CDS"/>
    <property type="gene ID" value="Manes.16G068700.v8.1"/>
</dbReference>
<keyword evidence="3" id="KW-0862">Zinc</keyword>
<reference evidence="7 8" key="1">
    <citation type="submission" date="2016-02" db="EMBL/GenBank/DDBJ databases">
        <title>WGS assembly of Manihot esculenta.</title>
        <authorList>
            <person name="Bredeson J.V."/>
            <person name="Prochnik S.E."/>
            <person name="Lyons J.B."/>
            <person name="Schmutz J."/>
            <person name="Grimwood J."/>
            <person name="Vrebalov J."/>
            <person name="Bart R.S."/>
            <person name="Amuge T."/>
            <person name="Ferguson M.E."/>
            <person name="Green R."/>
            <person name="Putnam N."/>
            <person name="Stites J."/>
            <person name="Rounsley S."/>
            <person name="Rokhsar D.S."/>
        </authorList>
    </citation>
    <scope>NUCLEOTIDE SEQUENCE [LARGE SCALE GENOMIC DNA]</scope>
    <source>
        <strain evidence="8">cv. AM560-2</strain>
        <tissue evidence="7">Leaf</tissue>
    </source>
</reference>
<dbReference type="AlphaFoldDB" id="A0A251IZM7"/>
<dbReference type="Gramene" id="Manes.16G068700.27.v8.1">
    <property type="protein sequence ID" value="Manes.16G068700.27.v8.1.CDS"/>
    <property type="gene ID" value="Manes.16G068700.v8.1"/>
</dbReference>
<dbReference type="Gramene" id="Manes.16G068700.11.v8.1">
    <property type="protein sequence ID" value="Manes.16G068700.11.v8.1.CDS"/>
    <property type="gene ID" value="Manes.16G068700.v8.1"/>
</dbReference>
<evidence type="ECO:0000313" key="7">
    <source>
        <dbReference type="EMBL" id="OAY26712.1"/>
    </source>
</evidence>
<dbReference type="PANTHER" id="PTHR46085:SF16">
    <property type="entry name" value="ARFGAP_RECO-LIKE ZINC FINGER DOMAIN-CONTAINING PROTEIN"/>
    <property type="match status" value="1"/>
</dbReference>
<feature type="region of interest" description="Disordered" evidence="5">
    <location>
        <begin position="522"/>
        <end position="548"/>
    </location>
</feature>
<feature type="compositionally biased region" description="Polar residues" evidence="5">
    <location>
        <begin position="696"/>
        <end position="711"/>
    </location>
</feature>
<accession>A0A251IZM7</accession>